<reference evidence="1" key="1">
    <citation type="submission" date="2021-06" db="EMBL/GenBank/DDBJ databases">
        <title>Bradyrhizobium sp. S2-20-1 Genome sequencing.</title>
        <authorList>
            <person name="Jin L."/>
        </authorList>
    </citation>
    <scope>NUCLEOTIDE SEQUENCE</scope>
    <source>
        <strain evidence="1">S2-20-1</strain>
    </source>
</reference>
<name>A0A975NII8_9BRAD</name>
<protein>
    <submittedName>
        <fullName evidence="1">DUF3551 domain-containing protein</fullName>
    </submittedName>
</protein>
<dbReference type="EMBL" id="CP076134">
    <property type="protein sequence ID" value="QWG15460.1"/>
    <property type="molecule type" value="Genomic_DNA"/>
</dbReference>
<evidence type="ECO:0000313" key="1">
    <source>
        <dbReference type="EMBL" id="QWG15460.1"/>
    </source>
</evidence>
<sequence>MRNFFLATVAVGTMASIGMTPSPVQARDYPFCIKGDIYDSPVGDCSFDTYQQCLATASGRLAYCDVNPFYAYPNRGYPKKPGVTDPRKRNRLY</sequence>
<dbReference type="RefSeq" id="WP_215623970.1">
    <property type="nucleotide sequence ID" value="NZ_CP076134.1"/>
</dbReference>
<dbReference type="Pfam" id="PF12071">
    <property type="entry name" value="DUF3551"/>
    <property type="match status" value="1"/>
</dbReference>
<dbReference type="AlphaFoldDB" id="A0A975NII8"/>
<gene>
    <name evidence="1" type="ORF">KMZ29_12810</name>
</gene>
<proteinExistence type="predicted"/>
<dbReference type="Proteomes" id="UP000680839">
    <property type="component" value="Chromosome"/>
</dbReference>
<dbReference type="InterPro" id="IPR021937">
    <property type="entry name" value="DUF3551"/>
</dbReference>
<organism evidence="1 2">
    <name type="scientific">Bradyrhizobium sediminis</name>
    <dbReference type="NCBI Taxonomy" id="2840469"/>
    <lineage>
        <taxon>Bacteria</taxon>
        <taxon>Pseudomonadati</taxon>
        <taxon>Pseudomonadota</taxon>
        <taxon>Alphaproteobacteria</taxon>
        <taxon>Hyphomicrobiales</taxon>
        <taxon>Nitrobacteraceae</taxon>
        <taxon>Bradyrhizobium</taxon>
    </lineage>
</organism>
<evidence type="ECO:0000313" key="2">
    <source>
        <dbReference type="Proteomes" id="UP000680839"/>
    </source>
</evidence>
<accession>A0A975NII8</accession>